<protein>
    <submittedName>
        <fullName evidence="1">Uncharacterized protein</fullName>
    </submittedName>
</protein>
<keyword evidence="2" id="KW-1185">Reference proteome</keyword>
<accession>A0ACD4ZTR6</accession>
<name>A0ACD4ZTR6_9ACTN</name>
<dbReference type="Proteomes" id="UP001348369">
    <property type="component" value="Chromosome"/>
</dbReference>
<proteinExistence type="predicted"/>
<dbReference type="EMBL" id="CP109109">
    <property type="protein sequence ID" value="WSC01566.1"/>
    <property type="molecule type" value="Genomic_DNA"/>
</dbReference>
<reference evidence="1" key="1">
    <citation type="submission" date="2022-10" db="EMBL/GenBank/DDBJ databases">
        <title>The complete genomes of actinobacterial strains from the NBC collection.</title>
        <authorList>
            <person name="Joergensen T.S."/>
            <person name="Alvarez Arevalo M."/>
            <person name="Sterndorff E.B."/>
            <person name="Faurdal D."/>
            <person name="Vuksanovic O."/>
            <person name="Mourched A.-S."/>
            <person name="Charusanti P."/>
            <person name="Shaw S."/>
            <person name="Blin K."/>
            <person name="Weber T."/>
        </authorList>
    </citation>
    <scope>NUCLEOTIDE SEQUENCE</scope>
    <source>
        <strain evidence="1">NBC 01771</strain>
    </source>
</reference>
<evidence type="ECO:0000313" key="1">
    <source>
        <dbReference type="EMBL" id="WSC01566.1"/>
    </source>
</evidence>
<evidence type="ECO:0000313" key="2">
    <source>
        <dbReference type="Proteomes" id="UP001348369"/>
    </source>
</evidence>
<gene>
    <name evidence="1" type="ORF">OG835_34200</name>
</gene>
<sequence>MLIPTPPSAQITLSFSRDTSIVAIAHGEQYPWAQTALETSGFQRHDSGTYVLSADDPDTARATVTDLVRAAERHRTIVGTSSRRFLGDIAQDLAAHLPGRWTAELNVYSHPVWQEDLVPWLWDSGELSQAVQTGRVPYAARLCDGADISLLLIERPGHDHGYVIGAFAPEPFDDNYEEPHAPRSAILPADSALAAGIVTSQFLPAYHRALDARRLNTITAALNLIHEERQALQAVRESGRYTDGVRLDARLLPELERAFTERAWLEFHDVLTHAPALLEKCRPDGARPQDAAAPAQRPGQRQAGV</sequence>
<organism evidence="1 2">
    <name type="scientific">Streptomyces scopuliridis</name>
    <dbReference type="NCBI Taxonomy" id="452529"/>
    <lineage>
        <taxon>Bacteria</taxon>
        <taxon>Bacillati</taxon>
        <taxon>Actinomycetota</taxon>
        <taxon>Actinomycetes</taxon>
        <taxon>Kitasatosporales</taxon>
        <taxon>Streptomycetaceae</taxon>
        <taxon>Streptomyces</taxon>
    </lineage>
</organism>